<dbReference type="AlphaFoldDB" id="X1E0U8"/>
<feature type="non-terminal residue" evidence="1">
    <location>
        <position position="1"/>
    </location>
</feature>
<evidence type="ECO:0008006" key="2">
    <source>
        <dbReference type="Google" id="ProtNLM"/>
    </source>
</evidence>
<gene>
    <name evidence="1" type="ORF">S01H4_64826</name>
</gene>
<dbReference type="InterPro" id="IPR050307">
    <property type="entry name" value="Sterol_Desaturase_Related"/>
</dbReference>
<dbReference type="EMBL" id="BART01039446">
    <property type="protein sequence ID" value="GAH14025.1"/>
    <property type="molecule type" value="Genomic_DNA"/>
</dbReference>
<evidence type="ECO:0000313" key="1">
    <source>
        <dbReference type="EMBL" id="GAH14025.1"/>
    </source>
</evidence>
<reference evidence="1" key="1">
    <citation type="journal article" date="2014" name="Front. Microbiol.">
        <title>High frequency of phylogenetically diverse reductive dehalogenase-homologous genes in deep subseafloor sedimentary metagenomes.</title>
        <authorList>
            <person name="Kawai M."/>
            <person name="Futagami T."/>
            <person name="Toyoda A."/>
            <person name="Takaki Y."/>
            <person name="Nishi S."/>
            <person name="Hori S."/>
            <person name="Arai W."/>
            <person name="Tsubouchi T."/>
            <person name="Morono Y."/>
            <person name="Uchiyama I."/>
            <person name="Ito T."/>
            <person name="Fujiyama A."/>
            <person name="Inagaki F."/>
            <person name="Takami H."/>
        </authorList>
    </citation>
    <scope>NUCLEOTIDE SEQUENCE</scope>
    <source>
        <strain evidence="1">Expedition CK06-06</strain>
    </source>
</reference>
<organism evidence="1">
    <name type="scientific">marine sediment metagenome</name>
    <dbReference type="NCBI Taxonomy" id="412755"/>
    <lineage>
        <taxon>unclassified sequences</taxon>
        <taxon>metagenomes</taxon>
        <taxon>ecological metagenomes</taxon>
    </lineage>
</organism>
<protein>
    <recommendedName>
        <fullName evidence="2">Fatty acid hydroxylase domain-containing protein</fullName>
    </recommendedName>
</protein>
<sequence length="88" mass="10059">ALYATPYEVIVSGTFSGGLGTVICQLPPPYLYIWFFIVSVNSVATHSGYRLSYLIDGLHDYHHLSYHYNYGNSPWFDKLYGTYKDPNI</sequence>
<comment type="caution">
    <text evidence="1">The sequence shown here is derived from an EMBL/GenBank/DDBJ whole genome shotgun (WGS) entry which is preliminary data.</text>
</comment>
<dbReference type="PANTHER" id="PTHR11863">
    <property type="entry name" value="STEROL DESATURASE"/>
    <property type="match status" value="1"/>
</dbReference>
<accession>X1E0U8</accession>
<name>X1E0U8_9ZZZZ</name>
<proteinExistence type="predicted"/>